<dbReference type="AlphaFoldDB" id="C1MHY0"/>
<evidence type="ECO:0000313" key="2">
    <source>
        <dbReference type="EMBL" id="EEH60287.1"/>
    </source>
</evidence>
<dbReference type="GeneID" id="9681136"/>
<evidence type="ECO:0000313" key="3">
    <source>
        <dbReference type="Proteomes" id="UP000001876"/>
    </source>
</evidence>
<dbReference type="EMBL" id="GG663735">
    <property type="protein sequence ID" value="EEH60287.1"/>
    <property type="molecule type" value="Genomic_DNA"/>
</dbReference>
<proteinExistence type="predicted"/>
<sequence length="213" mass="22122">MARTCARCGRVQASTEDETETRCEACDAAVVADDEPAASRDASASASASASDDGETTTTRTWNAFAGDAMCAVASASFRGLVVVAGAAAGAVAAAIAARATRRSVLASVGVGAVTGAATAFDWATFVGRATPLELRIAYRALRVSASRAGSFSSRYPRDRTADVLARALESVRANGIERSLANGDVERAVREIISHFFRRVLYTGPHTTALAW</sequence>
<gene>
    <name evidence="2" type="ORF">MICPUCDRAFT_50362</name>
</gene>
<dbReference type="KEGG" id="mpp:MICPUCDRAFT_50362"/>
<dbReference type="OrthoDB" id="272271at2759"/>
<evidence type="ECO:0000256" key="1">
    <source>
        <dbReference type="SAM" id="MobiDB-lite"/>
    </source>
</evidence>
<feature type="compositionally biased region" description="Low complexity" evidence="1">
    <location>
        <begin position="39"/>
        <end position="51"/>
    </location>
</feature>
<protein>
    <submittedName>
        <fullName evidence="2">Predicted protein</fullName>
    </submittedName>
</protein>
<feature type="region of interest" description="Disordered" evidence="1">
    <location>
        <begin position="37"/>
        <end position="58"/>
    </location>
</feature>
<accession>C1MHY0</accession>
<reference evidence="2 3" key="1">
    <citation type="journal article" date="2009" name="Science">
        <title>Green evolution and dynamic adaptations revealed by genomes of the marine picoeukaryotes Micromonas.</title>
        <authorList>
            <person name="Worden A.Z."/>
            <person name="Lee J.H."/>
            <person name="Mock T."/>
            <person name="Rouze P."/>
            <person name="Simmons M.P."/>
            <person name="Aerts A.L."/>
            <person name="Allen A.E."/>
            <person name="Cuvelier M.L."/>
            <person name="Derelle E."/>
            <person name="Everett M.V."/>
            <person name="Foulon E."/>
            <person name="Grimwood J."/>
            <person name="Gundlach H."/>
            <person name="Henrissat B."/>
            <person name="Napoli C."/>
            <person name="McDonald S.M."/>
            <person name="Parker M.S."/>
            <person name="Rombauts S."/>
            <person name="Salamov A."/>
            <person name="Von Dassow P."/>
            <person name="Badger J.H."/>
            <person name="Coutinho P.M."/>
            <person name="Demir E."/>
            <person name="Dubchak I."/>
            <person name="Gentemann C."/>
            <person name="Eikrem W."/>
            <person name="Gready J.E."/>
            <person name="John U."/>
            <person name="Lanier W."/>
            <person name="Lindquist E.A."/>
            <person name="Lucas S."/>
            <person name="Mayer K.F."/>
            <person name="Moreau H."/>
            <person name="Not F."/>
            <person name="Otillar R."/>
            <person name="Panaud O."/>
            <person name="Pangilinan J."/>
            <person name="Paulsen I."/>
            <person name="Piegu B."/>
            <person name="Poliakov A."/>
            <person name="Robbens S."/>
            <person name="Schmutz J."/>
            <person name="Toulza E."/>
            <person name="Wyss T."/>
            <person name="Zelensky A."/>
            <person name="Zhou K."/>
            <person name="Armbrust E.V."/>
            <person name="Bhattacharya D."/>
            <person name="Goodenough U.W."/>
            <person name="Van de Peer Y."/>
            <person name="Grigoriev I.V."/>
        </authorList>
    </citation>
    <scope>NUCLEOTIDE SEQUENCE [LARGE SCALE GENOMIC DNA]</scope>
    <source>
        <strain evidence="2 3">CCMP1545</strain>
    </source>
</reference>
<name>C1MHY0_MICPC</name>
<dbReference type="RefSeq" id="XP_003055035.1">
    <property type="nucleotide sequence ID" value="XM_003054989.1"/>
</dbReference>
<organism evidence="3">
    <name type="scientific">Micromonas pusilla (strain CCMP1545)</name>
    <name type="common">Picoplanktonic green alga</name>
    <dbReference type="NCBI Taxonomy" id="564608"/>
    <lineage>
        <taxon>Eukaryota</taxon>
        <taxon>Viridiplantae</taxon>
        <taxon>Chlorophyta</taxon>
        <taxon>Mamiellophyceae</taxon>
        <taxon>Mamiellales</taxon>
        <taxon>Mamiellaceae</taxon>
        <taxon>Micromonas</taxon>
    </lineage>
</organism>
<keyword evidence="3" id="KW-1185">Reference proteome</keyword>
<dbReference type="Proteomes" id="UP000001876">
    <property type="component" value="Unassembled WGS sequence"/>
</dbReference>